<evidence type="ECO:0000256" key="4">
    <source>
        <dbReference type="ARBA" id="ARBA00023136"/>
    </source>
</evidence>
<dbReference type="PANTHER" id="PTHR33048:SF18">
    <property type="entry name" value="INTEGRAL MEMBRANE PROTEIN"/>
    <property type="match status" value="1"/>
</dbReference>
<dbReference type="EMBL" id="ML986692">
    <property type="protein sequence ID" value="KAF2259940.1"/>
    <property type="molecule type" value="Genomic_DNA"/>
</dbReference>
<dbReference type="GO" id="GO:0016020">
    <property type="term" value="C:membrane"/>
    <property type="evidence" value="ECO:0007669"/>
    <property type="project" value="UniProtKB-SubCell"/>
</dbReference>
<feature type="domain" description="Rhodopsin" evidence="7">
    <location>
        <begin position="27"/>
        <end position="268"/>
    </location>
</feature>
<feature type="transmembrane region" description="Helical" evidence="6">
    <location>
        <begin position="42"/>
        <end position="62"/>
    </location>
</feature>
<evidence type="ECO:0000256" key="1">
    <source>
        <dbReference type="ARBA" id="ARBA00004141"/>
    </source>
</evidence>
<evidence type="ECO:0000256" key="6">
    <source>
        <dbReference type="SAM" id="Phobius"/>
    </source>
</evidence>
<comment type="subcellular location">
    <subcellularLocation>
        <location evidence="1">Membrane</location>
        <topology evidence="1">Multi-pass membrane protein</topology>
    </subcellularLocation>
</comment>
<evidence type="ECO:0000313" key="9">
    <source>
        <dbReference type="Proteomes" id="UP000800093"/>
    </source>
</evidence>
<evidence type="ECO:0000256" key="3">
    <source>
        <dbReference type="ARBA" id="ARBA00022989"/>
    </source>
</evidence>
<protein>
    <recommendedName>
        <fullName evidence="7">Rhodopsin domain-containing protein</fullName>
    </recommendedName>
</protein>
<reference evidence="9" key="1">
    <citation type="journal article" date="2020" name="Stud. Mycol.">
        <title>101 Dothideomycetes genomes: A test case for predicting lifestyles and emergence of pathogens.</title>
        <authorList>
            <person name="Haridas S."/>
            <person name="Albert R."/>
            <person name="Binder M."/>
            <person name="Bloem J."/>
            <person name="LaButti K."/>
            <person name="Salamov A."/>
            <person name="Andreopoulos B."/>
            <person name="Baker S."/>
            <person name="Barry K."/>
            <person name="Bills G."/>
            <person name="Bluhm B."/>
            <person name="Cannon C."/>
            <person name="Castanera R."/>
            <person name="Culley D."/>
            <person name="Daum C."/>
            <person name="Ezra D."/>
            <person name="Gonzalez J."/>
            <person name="Henrissat B."/>
            <person name="Kuo A."/>
            <person name="Liang C."/>
            <person name="Lipzen A."/>
            <person name="Lutzoni F."/>
            <person name="Magnuson J."/>
            <person name="Mondo S."/>
            <person name="Nolan M."/>
            <person name="Ohm R."/>
            <person name="Pangilinan J."/>
            <person name="Park H.-J."/>
            <person name="Ramirez L."/>
            <person name="Alfaro M."/>
            <person name="Sun H."/>
            <person name="Tritt A."/>
            <person name="Yoshinaga Y."/>
            <person name="Zwiers L.-H."/>
            <person name="Turgeon B."/>
            <person name="Goodwin S."/>
            <person name="Spatafora J."/>
            <person name="Crous P."/>
            <person name="Grigoriev I."/>
        </authorList>
    </citation>
    <scope>NUCLEOTIDE SEQUENCE [LARGE SCALE GENOMIC DNA]</scope>
    <source>
        <strain evidence="9">CBS 304.66</strain>
    </source>
</reference>
<keyword evidence="4 6" id="KW-0472">Membrane</keyword>
<dbReference type="PANTHER" id="PTHR33048">
    <property type="entry name" value="PTH11-LIKE INTEGRAL MEMBRANE PROTEIN (AFU_ORTHOLOGUE AFUA_5G11245)"/>
    <property type="match status" value="1"/>
</dbReference>
<feature type="transmembrane region" description="Helical" evidence="6">
    <location>
        <begin position="176"/>
        <end position="198"/>
    </location>
</feature>
<accession>A0A9P4K1W6</accession>
<feature type="transmembrane region" description="Helical" evidence="6">
    <location>
        <begin position="12"/>
        <end position="30"/>
    </location>
</feature>
<dbReference type="InterPro" id="IPR052337">
    <property type="entry name" value="SAT4-like"/>
</dbReference>
<dbReference type="AlphaFoldDB" id="A0A9P4K1W6"/>
<dbReference type="OrthoDB" id="444631at2759"/>
<dbReference type="InterPro" id="IPR049326">
    <property type="entry name" value="Rhodopsin_dom_fungi"/>
</dbReference>
<feature type="transmembrane region" description="Helical" evidence="6">
    <location>
        <begin position="94"/>
        <end position="116"/>
    </location>
</feature>
<evidence type="ECO:0000256" key="2">
    <source>
        <dbReference type="ARBA" id="ARBA00022692"/>
    </source>
</evidence>
<keyword evidence="9" id="KW-1185">Reference proteome</keyword>
<evidence type="ECO:0000256" key="5">
    <source>
        <dbReference type="ARBA" id="ARBA00038359"/>
    </source>
</evidence>
<comment type="similarity">
    <text evidence="5">Belongs to the SAT4 family.</text>
</comment>
<organism evidence="8 9">
    <name type="scientific">Lojkania enalia</name>
    <dbReference type="NCBI Taxonomy" id="147567"/>
    <lineage>
        <taxon>Eukaryota</taxon>
        <taxon>Fungi</taxon>
        <taxon>Dikarya</taxon>
        <taxon>Ascomycota</taxon>
        <taxon>Pezizomycotina</taxon>
        <taxon>Dothideomycetes</taxon>
        <taxon>Pleosporomycetidae</taxon>
        <taxon>Pleosporales</taxon>
        <taxon>Pleosporales incertae sedis</taxon>
        <taxon>Lojkania</taxon>
    </lineage>
</organism>
<proteinExistence type="inferred from homology"/>
<gene>
    <name evidence="8" type="ORF">CC78DRAFT_585327</name>
</gene>
<keyword evidence="2 6" id="KW-0812">Transmembrane</keyword>
<feature type="transmembrane region" description="Helical" evidence="6">
    <location>
        <begin position="210"/>
        <end position="233"/>
    </location>
</feature>
<feature type="transmembrane region" description="Helical" evidence="6">
    <location>
        <begin position="245"/>
        <end position="263"/>
    </location>
</feature>
<evidence type="ECO:0000313" key="8">
    <source>
        <dbReference type="EMBL" id="KAF2259940.1"/>
    </source>
</evidence>
<keyword evidence="3 6" id="KW-1133">Transmembrane helix</keyword>
<feature type="transmembrane region" description="Helical" evidence="6">
    <location>
        <begin position="128"/>
        <end position="149"/>
    </location>
</feature>
<comment type="caution">
    <text evidence="8">The sequence shown here is derived from an EMBL/GenBank/DDBJ whole genome shotgun (WGS) entry which is preliminary data.</text>
</comment>
<dbReference type="Pfam" id="PF20684">
    <property type="entry name" value="Fung_rhodopsin"/>
    <property type="match status" value="1"/>
</dbReference>
<name>A0A9P4K1W6_9PLEO</name>
<sequence>MRMIPIKGLNAIAWTMTIVGILLTAGRFWIHWHKNRRFGWDDYLNGIAVLFLLVFTITFQIFMPIEYNAQLYAMGQSDHMPSGRDATLDFKLSLVNGLMVFCVIYSVKASFLALYWNIFEYSRRFRMAWGLTAIYTVLSFLASFLAMFWHCGSPRDSVNREACQLNYSRQRLINVLTTWCVLNVVGDLLLMILPIAMLKGMLMRTSQKVGLALVFSLVLVDIAFDILRTVYTAEMKPEFLDKDSLWAILEPTIAVIVCALPCYRHYLSWNVSRGFTSFINSFQSRSFVAVSEPQLPTIAPESSKLSRV</sequence>
<evidence type="ECO:0000259" key="7">
    <source>
        <dbReference type="Pfam" id="PF20684"/>
    </source>
</evidence>
<dbReference type="Proteomes" id="UP000800093">
    <property type="component" value="Unassembled WGS sequence"/>
</dbReference>